<keyword evidence="2" id="KW-1133">Transmembrane helix</keyword>
<dbReference type="PANTHER" id="PTHR11161">
    <property type="entry name" value="O-ACYLTRANSFERASE"/>
    <property type="match status" value="1"/>
</dbReference>
<keyword evidence="2" id="KW-0812">Transmembrane</keyword>
<keyword evidence="2" id="KW-0472">Membrane</keyword>
<evidence type="ECO:0000256" key="3">
    <source>
        <dbReference type="SAM" id="SignalP"/>
    </source>
</evidence>
<name>A0AAV4T605_CAEEX</name>
<keyword evidence="5" id="KW-1185">Reference proteome</keyword>
<evidence type="ECO:0000256" key="2">
    <source>
        <dbReference type="SAM" id="Phobius"/>
    </source>
</evidence>
<feature type="transmembrane region" description="Helical" evidence="2">
    <location>
        <begin position="57"/>
        <end position="78"/>
    </location>
</feature>
<evidence type="ECO:0000256" key="1">
    <source>
        <dbReference type="SAM" id="MobiDB-lite"/>
    </source>
</evidence>
<feature type="transmembrane region" description="Helical" evidence="2">
    <location>
        <begin position="98"/>
        <end position="117"/>
    </location>
</feature>
<proteinExistence type="predicted"/>
<comment type="caution">
    <text evidence="4">The sequence shown here is derived from an EMBL/GenBank/DDBJ whole genome shotgun (WGS) entry which is preliminary data.</text>
</comment>
<dbReference type="EMBL" id="BPLR01010601">
    <property type="protein sequence ID" value="GIY40337.1"/>
    <property type="molecule type" value="Genomic_DNA"/>
</dbReference>
<evidence type="ECO:0000313" key="4">
    <source>
        <dbReference type="EMBL" id="GIY40337.1"/>
    </source>
</evidence>
<gene>
    <name evidence="4" type="primary">X975_04330</name>
    <name evidence="4" type="ORF">CEXT_56301</name>
</gene>
<keyword evidence="3" id="KW-0732">Signal</keyword>
<feature type="transmembrane region" description="Helical" evidence="2">
    <location>
        <begin position="264"/>
        <end position="282"/>
    </location>
</feature>
<dbReference type="Proteomes" id="UP001054945">
    <property type="component" value="Unassembled WGS sequence"/>
</dbReference>
<reference evidence="4 5" key="1">
    <citation type="submission" date="2021-06" db="EMBL/GenBank/DDBJ databases">
        <title>Caerostris extrusa draft genome.</title>
        <authorList>
            <person name="Kono N."/>
            <person name="Arakawa K."/>
        </authorList>
    </citation>
    <scope>NUCLEOTIDE SEQUENCE [LARGE SCALE GENOMIC DNA]</scope>
</reference>
<feature type="chain" id="PRO_5043887383" evidence="3">
    <location>
        <begin position="19"/>
        <end position="449"/>
    </location>
</feature>
<feature type="transmembrane region" description="Helical" evidence="2">
    <location>
        <begin position="129"/>
        <end position="147"/>
    </location>
</feature>
<dbReference type="AlphaFoldDB" id="A0AAV4T605"/>
<dbReference type="InterPro" id="IPR052728">
    <property type="entry name" value="O2_lipid_transport_reg"/>
</dbReference>
<evidence type="ECO:0000313" key="5">
    <source>
        <dbReference type="Proteomes" id="UP001054945"/>
    </source>
</evidence>
<accession>A0AAV4T605</accession>
<feature type="transmembrane region" description="Helical" evidence="2">
    <location>
        <begin position="215"/>
        <end position="237"/>
    </location>
</feature>
<organism evidence="4 5">
    <name type="scientific">Caerostris extrusa</name>
    <name type="common">Bark spider</name>
    <name type="synonym">Caerostris bankana</name>
    <dbReference type="NCBI Taxonomy" id="172846"/>
    <lineage>
        <taxon>Eukaryota</taxon>
        <taxon>Metazoa</taxon>
        <taxon>Ecdysozoa</taxon>
        <taxon>Arthropoda</taxon>
        <taxon>Chelicerata</taxon>
        <taxon>Arachnida</taxon>
        <taxon>Araneae</taxon>
        <taxon>Araneomorphae</taxon>
        <taxon>Entelegynae</taxon>
        <taxon>Araneoidea</taxon>
        <taxon>Araneidae</taxon>
        <taxon>Caerostris</taxon>
    </lineage>
</organism>
<sequence>MGIIVATVILGTLVDILCSPEELEQDNLKATFLQAVRAFSFPANARRLSEYTCPHEPLGFTHGIIFIVFYWVSISNTFMYVNYDVTSNFLEAFKVAQAIFYEIVLNRVLPLQALFFVSGLMTTYKWLKFTPAYAFILALMIITPTWGSGPSWYSHMTPVYNNCKNHWWYNLLYINNYMDSDKVCLDHTWVLAVDAQLHLMAVFILIPLKMRPRIGLFVNLVLATASLVSVALTNVYYDLPPNEALAFLHIKDRYFYAEHSYYRVYSHVAVYCCGVFVAYFVHKHPDLKISKKWNWALWSVTLAGCSCAPVRGSRVEEGRDAQPHARRPLRHREQGGARGPAFVDCRRLHDGTCARPARRAVLEAVRLPRPPLLHRVRDARAHHQHGDELQEGALLHHGPGAVLCGVEPCIRNLDRVLYPVCVPGGSIPVSRASAQKTLQDPDRHFRIPG</sequence>
<feature type="signal peptide" evidence="3">
    <location>
        <begin position="1"/>
        <end position="18"/>
    </location>
</feature>
<feature type="region of interest" description="Disordered" evidence="1">
    <location>
        <begin position="316"/>
        <end position="337"/>
    </location>
</feature>
<protein>
    <submittedName>
        <fullName evidence="4">Nose resistant to fluoxetine protein 6</fullName>
    </submittedName>
</protein>
<dbReference type="PANTHER" id="PTHR11161:SF0">
    <property type="entry name" value="O-ACYLTRANSFERASE LIKE PROTEIN"/>
    <property type="match status" value="1"/>
</dbReference>
<feature type="transmembrane region" description="Helical" evidence="2">
    <location>
        <begin position="188"/>
        <end position="208"/>
    </location>
</feature>